<dbReference type="eggNOG" id="ENOG502QQ7G">
    <property type="taxonomic scope" value="Eukaryota"/>
</dbReference>
<dbReference type="InterPro" id="IPR022210">
    <property type="entry name" value="TF_GCR1-like"/>
</dbReference>
<feature type="region of interest" description="Disordered" evidence="1">
    <location>
        <begin position="242"/>
        <end position="263"/>
    </location>
</feature>
<dbReference type="Pfam" id="PF12550">
    <property type="entry name" value="GCR1_C"/>
    <property type="match status" value="1"/>
</dbReference>
<dbReference type="OrthoDB" id="428577at2759"/>
<gene>
    <name evidence="3" type="ordered locus">DEHA2D15136g</name>
</gene>
<protein>
    <submittedName>
        <fullName evidence="3">DEHA2D15136p</fullName>
    </submittedName>
</protein>
<keyword evidence="4" id="KW-1185">Reference proteome</keyword>
<dbReference type="InParanoid" id="Q6BRN0"/>
<evidence type="ECO:0000313" key="3">
    <source>
        <dbReference type="EMBL" id="CAG87311.2"/>
    </source>
</evidence>
<dbReference type="VEuPathDB" id="FungiDB:DEHA2D15136g"/>
<proteinExistence type="predicted"/>
<feature type="domain" description="Transcription activator GCR1-like" evidence="2">
    <location>
        <begin position="408"/>
        <end position="485"/>
    </location>
</feature>
<dbReference type="PANTHER" id="PTHR37784:SF2">
    <property type="entry name" value="HIGH-OSMOLARITY-INDUCED TRANSCRIPTION PROTEIN 1"/>
    <property type="match status" value="1"/>
</dbReference>
<dbReference type="STRING" id="284592.Q6BRN0"/>
<feature type="region of interest" description="Disordered" evidence="1">
    <location>
        <begin position="283"/>
        <end position="302"/>
    </location>
</feature>
<accession>Q6BRN0</accession>
<dbReference type="GO" id="GO:0000978">
    <property type="term" value="F:RNA polymerase II cis-regulatory region sequence-specific DNA binding"/>
    <property type="evidence" value="ECO:0007669"/>
    <property type="project" value="TreeGrafter"/>
</dbReference>
<dbReference type="RefSeq" id="XP_459140.2">
    <property type="nucleotide sequence ID" value="XM_459140.1"/>
</dbReference>
<evidence type="ECO:0000259" key="2">
    <source>
        <dbReference type="Pfam" id="PF12550"/>
    </source>
</evidence>
<dbReference type="InterPro" id="IPR052146">
    <property type="entry name" value="HOT1"/>
</dbReference>
<dbReference type="GeneID" id="2901482"/>
<dbReference type="AlphaFoldDB" id="Q6BRN0"/>
<dbReference type="Proteomes" id="UP000000599">
    <property type="component" value="Chromosome D"/>
</dbReference>
<reference evidence="3 4" key="1">
    <citation type="journal article" date="2004" name="Nature">
        <title>Genome evolution in yeasts.</title>
        <authorList>
            <consortium name="Genolevures"/>
            <person name="Dujon B."/>
            <person name="Sherman D."/>
            <person name="Fischer G."/>
            <person name="Durrens P."/>
            <person name="Casaregola S."/>
            <person name="Lafontaine I."/>
            <person name="de Montigny J."/>
            <person name="Marck C."/>
            <person name="Neuveglise C."/>
            <person name="Talla E."/>
            <person name="Goffard N."/>
            <person name="Frangeul L."/>
            <person name="Aigle M."/>
            <person name="Anthouard V."/>
            <person name="Babour A."/>
            <person name="Barbe V."/>
            <person name="Barnay S."/>
            <person name="Blanchin S."/>
            <person name="Beckerich J.M."/>
            <person name="Beyne E."/>
            <person name="Bleykasten C."/>
            <person name="Boisrame A."/>
            <person name="Boyer J."/>
            <person name="Cattolico L."/>
            <person name="Confanioleri F."/>
            <person name="de Daruvar A."/>
            <person name="Despons L."/>
            <person name="Fabre E."/>
            <person name="Fairhead C."/>
            <person name="Ferry-Dumazet H."/>
            <person name="Groppi A."/>
            <person name="Hantraye F."/>
            <person name="Hennequin C."/>
            <person name="Jauniaux N."/>
            <person name="Joyet P."/>
            <person name="Kachouri R."/>
            <person name="Kerrest A."/>
            <person name="Koszul R."/>
            <person name="Lemaire M."/>
            <person name="Lesur I."/>
            <person name="Ma L."/>
            <person name="Muller H."/>
            <person name="Nicaud J.M."/>
            <person name="Nikolski M."/>
            <person name="Oztas S."/>
            <person name="Ozier-Kalogeropoulos O."/>
            <person name="Pellenz S."/>
            <person name="Potier S."/>
            <person name="Richard G.F."/>
            <person name="Straub M.L."/>
            <person name="Suleau A."/>
            <person name="Swennene D."/>
            <person name="Tekaia F."/>
            <person name="Wesolowski-Louvel M."/>
            <person name="Westhof E."/>
            <person name="Wirth B."/>
            <person name="Zeniou-Meyer M."/>
            <person name="Zivanovic I."/>
            <person name="Bolotin-Fukuhara M."/>
            <person name="Thierry A."/>
            <person name="Bouchier C."/>
            <person name="Caudron B."/>
            <person name="Scarpelli C."/>
            <person name="Gaillardin C."/>
            <person name="Weissenbach J."/>
            <person name="Wincker P."/>
            <person name="Souciet J.L."/>
        </authorList>
    </citation>
    <scope>NUCLEOTIDE SEQUENCE [LARGE SCALE GENOMIC DNA]</scope>
    <source>
        <strain evidence="4">ATCC 36239 / CBS 767 / BCRC 21394 / JCM 1990 / NBRC 0083 / IGC 2968</strain>
    </source>
</reference>
<dbReference type="FunCoup" id="Q6BRN0">
    <property type="interactions" value="258"/>
</dbReference>
<organism evidence="3 4">
    <name type="scientific">Debaryomyces hansenii (strain ATCC 36239 / CBS 767 / BCRC 21394 / JCM 1990 / NBRC 0083 / IGC 2968)</name>
    <name type="common">Yeast</name>
    <name type="synonym">Torulaspora hansenii</name>
    <dbReference type="NCBI Taxonomy" id="284592"/>
    <lineage>
        <taxon>Eukaryota</taxon>
        <taxon>Fungi</taxon>
        <taxon>Dikarya</taxon>
        <taxon>Ascomycota</taxon>
        <taxon>Saccharomycotina</taxon>
        <taxon>Pichiomycetes</taxon>
        <taxon>Debaryomycetaceae</taxon>
        <taxon>Debaryomyces</taxon>
    </lineage>
</organism>
<dbReference type="PANTHER" id="PTHR37784">
    <property type="entry name" value="PROTEIN MSN1"/>
    <property type="match status" value="1"/>
</dbReference>
<evidence type="ECO:0000313" key="4">
    <source>
        <dbReference type="Proteomes" id="UP000000599"/>
    </source>
</evidence>
<dbReference type="EMBL" id="CR382136">
    <property type="protein sequence ID" value="CAG87311.2"/>
    <property type="molecule type" value="Genomic_DNA"/>
</dbReference>
<evidence type="ECO:0000256" key="1">
    <source>
        <dbReference type="SAM" id="MobiDB-lite"/>
    </source>
</evidence>
<dbReference type="GO" id="GO:0060963">
    <property type="term" value="P:positive regulation of ribosomal protein gene transcription by RNA polymerase II"/>
    <property type="evidence" value="ECO:0007669"/>
    <property type="project" value="TreeGrafter"/>
</dbReference>
<dbReference type="KEGG" id="dha:DEHA2D15136g"/>
<dbReference type="GO" id="GO:0000981">
    <property type="term" value="F:DNA-binding transcription factor activity, RNA polymerase II-specific"/>
    <property type="evidence" value="ECO:0007669"/>
    <property type="project" value="TreeGrafter"/>
</dbReference>
<name>Q6BRN0_DEBHA</name>
<dbReference type="HOGENOM" id="CLU_450529_0_0_1"/>
<feature type="region of interest" description="Disordered" evidence="1">
    <location>
        <begin position="178"/>
        <end position="201"/>
    </location>
</feature>
<sequence>MDGSYNNDHRVYNQLSPLESSNTVNAIFSQINQLNNHFTNYQISNNKKIESINQKVNLQFNAINETLNGLSKQVNVLSRKISMPTKDSTPRNDDKVLEIFNKHINKLSNDIQELSSSLYTGNDNLNRQLGSEKDTVSVGRDLIQNGDVGQKNNYNYRHAESPEIMAVDMDIDNRNRSWPKSLSLRSPAPQPNSAPSSPFTNRYIDFPALLERNTTIGNDINYGNQNGIIENPELRLEEVQRINTNKGETGKKKSKTNISETEASGSQPYIYSLMNSRQQISLQGTKAFQSSAKRPSPKNNSENLTQYLQGQILKSPEYQDLDNHNQIHRTSIMSNQSRTSEIGPDTDVTPKSFGQVPNIATEKRENLELNTVKEAPNTTMEKPHKQSKSNIPGVTLLKGKKLSTTPQYKLEKSLRNVFEIWKEYEYGINGKPPLRQLEAQYNTKWRNETESRTFLRRKKIYDAIEKGKKVGYHERQIIEELELLRTYDSFGVVKKKPLSWLYSNIPRKFC</sequence>
<feature type="region of interest" description="Disordered" evidence="1">
    <location>
        <begin position="334"/>
        <end position="353"/>
    </location>
</feature>